<sequence>MLVVLAIVFGCVAQSLALNYSICREWSGHDFYDQFFWFNYDDPTHGLVDYVDQHTSRETNLSYVDPSTGRFVMKVDMGDPVPLHGNWSNMVRRSNRIHSKEWFEDGFYIIKATRMPTGCGVWPAFWTSTGDQWPEGGEIDIIEGVNGKGPNLSSLHTAKNCSIDARFNSSQLGNLERTDCAFQPGCASKYNDRLSFGHAFNNNGGGYFALMRDTRVNGSGIGVYFWPNNVKPVDIPDQVAAPPHKAPGTLDSDKMQNWGKPQAFFGYNDGSNTQCDLAKHFGKHQIIFDTTLCGTWTNNHKKDTSGCPVSCVDFLLNHGPEYADARWEIDYVRLYANKCDKTHDDDDGAVSMVASTKTMKYCIILGMMLVTIVTGSL</sequence>
<evidence type="ECO:0000259" key="2">
    <source>
        <dbReference type="PROSITE" id="PS51762"/>
    </source>
</evidence>
<dbReference type="PROSITE" id="PS51762">
    <property type="entry name" value="GH16_2"/>
    <property type="match status" value="1"/>
</dbReference>
<dbReference type="VEuPathDB" id="FungiDB:DNF11_2056"/>
<keyword evidence="1" id="KW-0732">Signal</keyword>
<evidence type="ECO:0000313" key="4">
    <source>
        <dbReference type="Proteomes" id="UP000269793"/>
    </source>
</evidence>
<dbReference type="GO" id="GO:0004553">
    <property type="term" value="F:hydrolase activity, hydrolyzing O-glycosyl compounds"/>
    <property type="evidence" value="ECO:0007669"/>
    <property type="project" value="InterPro"/>
</dbReference>
<dbReference type="PANTHER" id="PTHR10963:SF24">
    <property type="entry name" value="GLYCOSIDASE C21B10.07-RELATED"/>
    <property type="match status" value="1"/>
</dbReference>
<dbReference type="AlphaFoldDB" id="A0A3G2S5E6"/>
<dbReference type="InterPro" id="IPR000757">
    <property type="entry name" value="Beta-glucanase-like"/>
</dbReference>
<dbReference type="Pfam" id="PF26113">
    <property type="entry name" value="GH16_XgeA"/>
    <property type="match status" value="1"/>
</dbReference>
<dbReference type="STRING" id="425264.A0A3G2S5E6"/>
<dbReference type="PANTHER" id="PTHR10963">
    <property type="entry name" value="GLYCOSYL HYDROLASE-RELATED"/>
    <property type="match status" value="1"/>
</dbReference>
<dbReference type="SUPFAM" id="SSF49899">
    <property type="entry name" value="Concanavalin A-like lectins/glucanases"/>
    <property type="match status" value="1"/>
</dbReference>
<proteinExistence type="predicted"/>
<feature type="signal peptide" evidence="1">
    <location>
        <begin position="1"/>
        <end position="17"/>
    </location>
</feature>
<dbReference type="Proteomes" id="UP000269793">
    <property type="component" value="Chromosome III"/>
</dbReference>
<keyword evidence="4" id="KW-1185">Reference proteome</keyword>
<dbReference type="Gene3D" id="2.60.120.200">
    <property type="match status" value="1"/>
</dbReference>
<dbReference type="GO" id="GO:0009251">
    <property type="term" value="P:glucan catabolic process"/>
    <property type="evidence" value="ECO:0007669"/>
    <property type="project" value="TreeGrafter"/>
</dbReference>
<name>A0A3G2S5E6_MALR7</name>
<reference evidence="3 4" key="1">
    <citation type="submission" date="2018-10" db="EMBL/GenBank/DDBJ databases">
        <title>Complete genome sequence of Malassezia restricta CBS 7877.</title>
        <authorList>
            <person name="Morand S.C."/>
            <person name="Bertignac M."/>
            <person name="Iltis A."/>
            <person name="Kolder I."/>
            <person name="Pirovano W."/>
            <person name="Jourdain R."/>
            <person name="Clavaud C."/>
        </authorList>
    </citation>
    <scope>NUCLEOTIDE SEQUENCE [LARGE SCALE GENOMIC DNA]</scope>
    <source>
        <strain evidence="3 4">CBS 7877</strain>
    </source>
</reference>
<evidence type="ECO:0000313" key="3">
    <source>
        <dbReference type="EMBL" id="AYO43006.1"/>
    </source>
</evidence>
<gene>
    <name evidence="3" type="ORF">DNF11_2056</name>
</gene>
<accession>A0A3G2S5E6</accession>
<keyword evidence="3" id="KW-0326">Glycosidase</keyword>
<feature type="chain" id="PRO_5018110223" description="GH16 domain-containing protein" evidence="1">
    <location>
        <begin position="18"/>
        <end position="377"/>
    </location>
</feature>
<dbReference type="InterPro" id="IPR013320">
    <property type="entry name" value="ConA-like_dom_sf"/>
</dbReference>
<feature type="domain" description="GH16" evidence="2">
    <location>
        <begin position="24"/>
        <end position="263"/>
    </location>
</feature>
<keyword evidence="3" id="KW-0378">Hydrolase</keyword>
<organism evidence="3 4">
    <name type="scientific">Malassezia restricta (strain ATCC 96810 / NBRC 103918 / CBS 7877)</name>
    <name type="common">Seborrheic dermatitis infection agent</name>
    <dbReference type="NCBI Taxonomy" id="425264"/>
    <lineage>
        <taxon>Eukaryota</taxon>
        <taxon>Fungi</taxon>
        <taxon>Dikarya</taxon>
        <taxon>Basidiomycota</taxon>
        <taxon>Ustilaginomycotina</taxon>
        <taxon>Malasseziomycetes</taxon>
        <taxon>Malasseziales</taxon>
        <taxon>Malasseziaceae</taxon>
        <taxon>Malassezia</taxon>
    </lineage>
</organism>
<dbReference type="OrthoDB" id="192832at2759"/>
<dbReference type="EMBL" id="CP033150">
    <property type="protein sequence ID" value="AYO43006.1"/>
    <property type="molecule type" value="Genomic_DNA"/>
</dbReference>
<dbReference type="InterPro" id="IPR050546">
    <property type="entry name" value="Glycosyl_Hydrlase_16"/>
</dbReference>
<protein>
    <recommendedName>
        <fullName evidence="2">GH16 domain-containing protein</fullName>
    </recommendedName>
</protein>
<evidence type="ECO:0000256" key="1">
    <source>
        <dbReference type="SAM" id="SignalP"/>
    </source>
</evidence>